<dbReference type="PANTHER" id="PTHR43308">
    <property type="entry name" value="OUTER MEMBRANE PROTEIN ALPHA-RELATED"/>
    <property type="match status" value="1"/>
</dbReference>
<dbReference type="InterPro" id="IPR051465">
    <property type="entry name" value="Cell_Envelope_Struct_Comp"/>
</dbReference>
<dbReference type="Proteomes" id="UP001519306">
    <property type="component" value="Unassembled WGS sequence"/>
</dbReference>
<evidence type="ECO:0000259" key="2">
    <source>
        <dbReference type="PROSITE" id="PS51272"/>
    </source>
</evidence>
<feature type="domain" description="SLH" evidence="2">
    <location>
        <begin position="169"/>
        <end position="231"/>
    </location>
</feature>
<dbReference type="RefSeq" id="WP_210062240.1">
    <property type="nucleotide sequence ID" value="NZ_JAGGLJ010000027.1"/>
</dbReference>
<evidence type="ECO:0000256" key="1">
    <source>
        <dbReference type="SAM" id="SignalP"/>
    </source>
</evidence>
<feature type="chain" id="PRO_5045567257" description="SLH domain-containing protein" evidence="1">
    <location>
        <begin position="26"/>
        <end position="590"/>
    </location>
</feature>
<dbReference type="PROSITE" id="PS51272">
    <property type="entry name" value="SLH"/>
    <property type="match status" value="3"/>
</dbReference>
<dbReference type="EMBL" id="JAGGLJ010000027">
    <property type="protein sequence ID" value="MBP2026188.1"/>
    <property type="molecule type" value="Genomic_DNA"/>
</dbReference>
<evidence type="ECO:0000313" key="4">
    <source>
        <dbReference type="Proteomes" id="UP001519306"/>
    </source>
</evidence>
<comment type="caution">
    <text evidence="3">The sequence shown here is derived from an EMBL/GenBank/DDBJ whole genome shotgun (WGS) entry which is preliminary data.</text>
</comment>
<sequence>MKRRKGLAFILALSLVLSSFSVSFATDVAEETTPVTETTTEAVAPVATATNTAFADIAGHWAKDAIVKWADYGVVKGSDGVFRPDAPLTRAEMATVLSNLMDYKVAAKNNFSDVATGAWYADAVLKANAAGVLSGDGSGLASPSANITREQATSMLARAFAVADANGTSSSLTDTQNISSWARPAVFGMEAAGYVRGFEGKFNPKNNITRAEVMTIINSAVKAYYTAAGTYTENVDGLAVVKVPGVVLKDVVISGNLIAAEGIASGDLTLDGKTEVKGKLIVRGGGENSIIIKGSAAVLSIEVSKVDGKVRIFADGALIKEITALKGEIILEGNFTNVEVKADATVIIKGNVGTLSMESKGTVDIQSGTVTTLDIPAGATATIAANATVTTANITGAADIKGTGAIGTANISGTGATIVQTPTAVNVADGGAATVGGKTVDGATSAAPSTGGGRGNSSNTVAVSAISVEGKDKATTITTKGGTLQMVATVTPAEASNKAVTWSVENGTGKATISDDGVLQALTNGIVTVKATAKDGTKVTGTLEVTISGQEVVPVESDLTAYNAALAAVVEADYTVESWEAYQLVVAANG</sequence>
<dbReference type="SMART" id="SM00635">
    <property type="entry name" value="BID_2"/>
    <property type="match status" value="1"/>
</dbReference>
<organism evidence="3 4">
    <name type="scientific">Peptoniphilus stercorisuis</name>
    <dbReference type="NCBI Taxonomy" id="1436965"/>
    <lineage>
        <taxon>Bacteria</taxon>
        <taxon>Bacillati</taxon>
        <taxon>Bacillota</taxon>
        <taxon>Tissierellia</taxon>
        <taxon>Tissierellales</taxon>
        <taxon>Peptoniphilaceae</taxon>
        <taxon>Peptoniphilus</taxon>
    </lineage>
</organism>
<gene>
    <name evidence="3" type="ORF">J2Z71_001748</name>
</gene>
<dbReference type="SUPFAM" id="SSF49373">
    <property type="entry name" value="Invasin/intimin cell-adhesion fragments"/>
    <property type="match status" value="1"/>
</dbReference>
<feature type="signal peptide" evidence="1">
    <location>
        <begin position="1"/>
        <end position="25"/>
    </location>
</feature>
<dbReference type="InterPro" id="IPR003343">
    <property type="entry name" value="Big_2"/>
</dbReference>
<dbReference type="InterPro" id="IPR008964">
    <property type="entry name" value="Invasin/intimin_cell_adhesion"/>
</dbReference>
<accession>A0ABS4KEJ9</accession>
<dbReference type="Pfam" id="PF02368">
    <property type="entry name" value="Big_2"/>
    <property type="match status" value="1"/>
</dbReference>
<feature type="domain" description="SLH" evidence="2">
    <location>
        <begin position="112"/>
        <end position="168"/>
    </location>
</feature>
<evidence type="ECO:0000313" key="3">
    <source>
        <dbReference type="EMBL" id="MBP2026188.1"/>
    </source>
</evidence>
<feature type="domain" description="SLH" evidence="2">
    <location>
        <begin position="49"/>
        <end position="111"/>
    </location>
</feature>
<reference evidence="3 4" key="1">
    <citation type="submission" date="2021-03" db="EMBL/GenBank/DDBJ databases">
        <title>Genomic Encyclopedia of Type Strains, Phase IV (KMG-IV): sequencing the most valuable type-strain genomes for metagenomic binning, comparative biology and taxonomic classification.</title>
        <authorList>
            <person name="Goeker M."/>
        </authorList>
    </citation>
    <scope>NUCLEOTIDE SEQUENCE [LARGE SCALE GENOMIC DNA]</scope>
    <source>
        <strain evidence="3 4">DSM 27563</strain>
    </source>
</reference>
<dbReference type="Pfam" id="PF00395">
    <property type="entry name" value="SLH"/>
    <property type="match status" value="3"/>
</dbReference>
<keyword evidence="1" id="KW-0732">Signal</keyword>
<proteinExistence type="predicted"/>
<protein>
    <recommendedName>
        <fullName evidence="2">SLH domain-containing protein</fullName>
    </recommendedName>
</protein>
<feature type="non-terminal residue" evidence="3">
    <location>
        <position position="590"/>
    </location>
</feature>
<dbReference type="Gene3D" id="2.60.40.1080">
    <property type="match status" value="1"/>
</dbReference>
<keyword evidence="4" id="KW-1185">Reference proteome</keyword>
<name>A0ABS4KEJ9_9FIRM</name>
<dbReference type="InterPro" id="IPR001119">
    <property type="entry name" value="SLH_dom"/>
</dbReference>